<evidence type="ECO:0000259" key="1">
    <source>
        <dbReference type="PROSITE" id="PS51160"/>
    </source>
</evidence>
<dbReference type="InterPro" id="IPR020456">
    <property type="entry name" value="Acylphosphatase"/>
</dbReference>
<dbReference type="SUPFAM" id="SSF54975">
    <property type="entry name" value="Acylphosphatase/BLUF domain-like"/>
    <property type="match status" value="1"/>
</dbReference>
<organism evidence="2">
    <name type="scientific">marine metagenome</name>
    <dbReference type="NCBI Taxonomy" id="408172"/>
    <lineage>
        <taxon>unclassified sequences</taxon>
        <taxon>metagenomes</taxon>
        <taxon>ecological metagenomes</taxon>
    </lineage>
</organism>
<dbReference type="GO" id="GO:0003998">
    <property type="term" value="F:acylphosphatase activity"/>
    <property type="evidence" value="ECO:0007669"/>
    <property type="project" value="InterPro"/>
</dbReference>
<sequence length="100" mass="11188">MPVVPEDREIARLARIIAQVQGVWYRGWTGEEALKCGLRGWVRNRRDGSVQALFAGPVIAVEEMINTYRQGLPDTEVLQVELETADAPEQAGFQQHPTAE</sequence>
<dbReference type="PROSITE" id="PS00151">
    <property type="entry name" value="ACYLPHOSPHATASE_2"/>
    <property type="match status" value="1"/>
</dbReference>
<proteinExistence type="predicted"/>
<dbReference type="InterPro" id="IPR017968">
    <property type="entry name" value="Acylphosphatase_CS"/>
</dbReference>
<dbReference type="PRINTS" id="PR00112">
    <property type="entry name" value="ACYLPHPHTASE"/>
</dbReference>
<feature type="domain" description="Acylphosphatase-like" evidence="1">
    <location>
        <begin position="11"/>
        <end position="97"/>
    </location>
</feature>
<dbReference type="EMBL" id="UINC01059643">
    <property type="protein sequence ID" value="SVB83290.1"/>
    <property type="molecule type" value="Genomic_DNA"/>
</dbReference>
<dbReference type="InterPro" id="IPR001792">
    <property type="entry name" value="Acylphosphatase-like_dom"/>
</dbReference>
<dbReference type="PANTHER" id="PTHR47268:SF4">
    <property type="entry name" value="ACYLPHOSPHATASE"/>
    <property type="match status" value="1"/>
</dbReference>
<accession>A0A382H7P9</accession>
<dbReference type="Gene3D" id="3.30.70.100">
    <property type="match status" value="1"/>
</dbReference>
<reference evidence="2" key="1">
    <citation type="submission" date="2018-05" db="EMBL/GenBank/DDBJ databases">
        <authorList>
            <person name="Lanie J.A."/>
            <person name="Ng W.-L."/>
            <person name="Kazmierczak K.M."/>
            <person name="Andrzejewski T.M."/>
            <person name="Davidsen T.M."/>
            <person name="Wayne K.J."/>
            <person name="Tettelin H."/>
            <person name="Glass J.I."/>
            <person name="Rusch D."/>
            <person name="Podicherti R."/>
            <person name="Tsui H.-C.T."/>
            <person name="Winkler M.E."/>
        </authorList>
    </citation>
    <scope>NUCLEOTIDE SEQUENCE</scope>
</reference>
<protein>
    <recommendedName>
        <fullName evidence="1">Acylphosphatase-like domain-containing protein</fullName>
    </recommendedName>
</protein>
<dbReference type="PROSITE" id="PS51160">
    <property type="entry name" value="ACYLPHOSPHATASE_3"/>
    <property type="match status" value="1"/>
</dbReference>
<dbReference type="PANTHER" id="PTHR47268">
    <property type="entry name" value="ACYLPHOSPHATASE"/>
    <property type="match status" value="1"/>
</dbReference>
<evidence type="ECO:0000313" key="2">
    <source>
        <dbReference type="EMBL" id="SVB83290.1"/>
    </source>
</evidence>
<name>A0A382H7P9_9ZZZZ</name>
<dbReference type="AlphaFoldDB" id="A0A382H7P9"/>
<dbReference type="Pfam" id="PF00708">
    <property type="entry name" value="Acylphosphatase"/>
    <property type="match status" value="1"/>
</dbReference>
<gene>
    <name evidence="2" type="ORF">METZ01_LOCUS236144</name>
</gene>
<dbReference type="InterPro" id="IPR036046">
    <property type="entry name" value="Acylphosphatase-like_dom_sf"/>
</dbReference>